<dbReference type="PROSITE" id="PS00236">
    <property type="entry name" value="NEUROTR_ION_CHANNEL"/>
    <property type="match status" value="1"/>
</dbReference>
<evidence type="ECO:0000256" key="4">
    <source>
        <dbReference type="ARBA" id="ARBA00023136"/>
    </source>
</evidence>
<keyword evidence="5" id="KW-0407">Ion channel</keyword>
<sequence length="310" mass="34580">MENTVNFRFSISSEFFGLADFRPTIYNDGSVYYNFPTVIEALCPIDVANFPFDSQKCELIFGSWAYHGFSLDFSPRSSAVDLSSMKQNVEWEVPKLTVERHVVYYGCCPEPYPDVTFYFYLKRKPAFYVTNIIIPSIMITILVALGFILPVSSGEKVSLVITVMLAMSVFQLLVADKLPPSAEATPWIVIFFNFILGLSGVSTILQGVVINVFYRGQKDIPNWLMKGVITPACLITFVTLPGMERTNCCAKKDDVEKMTKGKLETETSDNATIWKCFSNAIDRLGLAALSLTLMIGCIVVFGNITNAESE</sequence>
<feature type="transmembrane region" description="Helical" evidence="5">
    <location>
        <begin position="126"/>
        <end position="151"/>
    </location>
</feature>
<dbReference type="InterPro" id="IPR038050">
    <property type="entry name" value="Neuro_actylchol_rec"/>
</dbReference>
<feature type="domain" description="Neurotransmitter-gated ion-channel ligand-binding" evidence="6">
    <location>
        <begin position="24"/>
        <end position="125"/>
    </location>
</feature>
<comment type="caution">
    <text evidence="8">The sequence shown here is derived from an EMBL/GenBank/DDBJ whole genome shotgun (WGS) entry which is preliminary data.</text>
</comment>
<evidence type="ECO:0000259" key="7">
    <source>
        <dbReference type="Pfam" id="PF02932"/>
    </source>
</evidence>
<comment type="similarity">
    <text evidence="5">Belongs to the ligand-gated ion channel (TC 1.A.9) family.</text>
</comment>
<dbReference type="FunFam" id="2.70.170.10:FF:000060">
    <property type="entry name" value="Nicotinic acetylcholine receptor subunit alpha4"/>
    <property type="match status" value="1"/>
</dbReference>
<dbReference type="InterPro" id="IPR036719">
    <property type="entry name" value="Neuro-gated_channel_TM_sf"/>
</dbReference>
<protein>
    <submittedName>
        <fullName evidence="8">CHRNA10</fullName>
    </submittedName>
</protein>
<feature type="transmembrane region" description="Helical" evidence="5">
    <location>
        <begin position="187"/>
        <end position="214"/>
    </location>
</feature>
<dbReference type="EMBL" id="CAJPWZ010001428">
    <property type="protein sequence ID" value="CAG2214910.1"/>
    <property type="molecule type" value="Genomic_DNA"/>
</dbReference>
<dbReference type="PRINTS" id="PR00252">
    <property type="entry name" value="NRIONCHANNEL"/>
</dbReference>
<feature type="transmembrane region" description="Helical" evidence="5">
    <location>
        <begin position="220"/>
        <end position="242"/>
    </location>
</feature>
<evidence type="ECO:0000313" key="8">
    <source>
        <dbReference type="EMBL" id="CAG2214910.1"/>
    </source>
</evidence>
<keyword evidence="5" id="KW-0813">Transport</keyword>
<organism evidence="8 9">
    <name type="scientific">Mytilus edulis</name>
    <name type="common">Blue mussel</name>
    <dbReference type="NCBI Taxonomy" id="6550"/>
    <lineage>
        <taxon>Eukaryota</taxon>
        <taxon>Metazoa</taxon>
        <taxon>Spiralia</taxon>
        <taxon>Lophotrochozoa</taxon>
        <taxon>Mollusca</taxon>
        <taxon>Bivalvia</taxon>
        <taxon>Autobranchia</taxon>
        <taxon>Pteriomorphia</taxon>
        <taxon>Mytilida</taxon>
        <taxon>Mytiloidea</taxon>
        <taxon>Mytilidae</taxon>
        <taxon>Mytilinae</taxon>
        <taxon>Mytilus</taxon>
    </lineage>
</organism>
<dbReference type="SUPFAM" id="SSF90112">
    <property type="entry name" value="Neurotransmitter-gated ion-channel transmembrane pore"/>
    <property type="match status" value="1"/>
</dbReference>
<dbReference type="Pfam" id="PF02931">
    <property type="entry name" value="Neur_chan_LBD"/>
    <property type="match status" value="1"/>
</dbReference>
<evidence type="ECO:0000256" key="2">
    <source>
        <dbReference type="ARBA" id="ARBA00022692"/>
    </source>
</evidence>
<feature type="transmembrane region" description="Helical" evidence="5">
    <location>
        <begin position="284"/>
        <end position="304"/>
    </location>
</feature>
<dbReference type="GO" id="GO:0004888">
    <property type="term" value="F:transmembrane signaling receptor activity"/>
    <property type="evidence" value="ECO:0007669"/>
    <property type="project" value="InterPro"/>
</dbReference>
<accession>A0A8S3S2F9</accession>
<keyword evidence="9" id="KW-1185">Reference proteome</keyword>
<evidence type="ECO:0000256" key="1">
    <source>
        <dbReference type="ARBA" id="ARBA00004141"/>
    </source>
</evidence>
<keyword evidence="3 5" id="KW-1133">Transmembrane helix</keyword>
<dbReference type="GO" id="GO:0016020">
    <property type="term" value="C:membrane"/>
    <property type="evidence" value="ECO:0007669"/>
    <property type="project" value="UniProtKB-SubCell"/>
</dbReference>
<dbReference type="InterPro" id="IPR006201">
    <property type="entry name" value="Neur_channel"/>
</dbReference>
<gene>
    <name evidence="8" type="ORF">MEDL_28727</name>
</gene>
<feature type="transmembrane region" description="Helical" evidence="5">
    <location>
        <begin position="157"/>
        <end position="175"/>
    </location>
</feature>
<dbReference type="SUPFAM" id="SSF63712">
    <property type="entry name" value="Nicotinic receptor ligand binding domain-like"/>
    <property type="match status" value="1"/>
</dbReference>
<comment type="subcellular location">
    <subcellularLocation>
        <location evidence="1">Membrane</location>
        <topology evidence="1">Multi-pass membrane protein</topology>
    </subcellularLocation>
</comment>
<dbReference type="InterPro" id="IPR018000">
    <property type="entry name" value="Neurotransmitter_ion_chnl_CS"/>
</dbReference>
<evidence type="ECO:0000313" key="9">
    <source>
        <dbReference type="Proteomes" id="UP000683360"/>
    </source>
</evidence>
<dbReference type="InterPro" id="IPR006202">
    <property type="entry name" value="Neur_chan_lig-bd"/>
</dbReference>
<evidence type="ECO:0000256" key="5">
    <source>
        <dbReference type="RuleBase" id="RU000687"/>
    </source>
</evidence>
<dbReference type="CDD" id="cd19051">
    <property type="entry name" value="LGIC_TM_cation"/>
    <property type="match status" value="1"/>
</dbReference>
<dbReference type="Gene3D" id="2.70.170.10">
    <property type="entry name" value="Neurotransmitter-gated ion-channel ligand-binding domain"/>
    <property type="match status" value="1"/>
</dbReference>
<dbReference type="InterPro" id="IPR036734">
    <property type="entry name" value="Neur_chan_lig-bd_sf"/>
</dbReference>
<reference evidence="8" key="1">
    <citation type="submission" date="2021-03" db="EMBL/GenBank/DDBJ databases">
        <authorList>
            <person name="Bekaert M."/>
        </authorList>
    </citation>
    <scope>NUCLEOTIDE SEQUENCE</scope>
</reference>
<evidence type="ECO:0000259" key="6">
    <source>
        <dbReference type="Pfam" id="PF02931"/>
    </source>
</evidence>
<dbReference type="InterPro" id="IPR006029">
    <property type="entry name" value="Neurotrans-gated_channel_TM"/>
</dbReference>
<dbReference type="Pfam" id="PF02932">
    <property type="entry name" value="Neur_chan_memb"/>
    <property type="match status" value="1"/>
</dbReference>
<name>A0A8S3S2F9_MYTED</name>
<proteinExistence type="inferred from homology"/>
<dbReference type="GO" id="GO:0005230">
    <property type="term" value="F:extracellular ligand-gated monoatomic ion channel activity"/>
    <property type="evidence" value="ECO:0007669"/>
    <property type="project" value="InterPro"/>
</dbReference>
<keyword evidence="4 5" id="KW-0472">Membrane</keyword>
<keyword evidence="2 5" id="KW-0812">Transmembrane</keyword>
<dbReference type="Gene3D" id="1.20.58.390">
    <property type="entry name" value="Neurotransmitter-gated ion-channel transmembrane domain"/>
    <property type="match status" value="1"/>
</dbReference>
<keyword evidence="5" id="KW-0406">Ion transport</keyword>
<dbReference type="AlphaFoldDB" id="A0A8S3S2F9"/>
<dbReference type="PANTHER" id="PTHR18945">
    <property type="entry name" value="NEUROTRANSMITTER GATED ION CHANNEL"/>
    <property type="match status" value="1"/>
</dbReference>
<dbReference type="Proteomes" id="UP000683360">
    <property type="component" value="Unassembled WGS sequence"/>
</dbReference>
<feature type="domain" description="Neurotransmitter-gated ion-channel transmembrane" evidence="7">
    <location>
        <begin position="132"/>
        <end position="236"/>
    </location>
</feature>
<evidence type="ECO:0000256" key="3">
    <source>
        <dbReference type="ARBA" id="ARBA00022989"/>
    </source>
</evidence>
<dbReference type="OrthoDB" id="6097775at2759"/>